<keyword evidence="3" id="KW-1185">Reference proteome</keyword>
<evidence type="ECO:0000313" key="3">
    <source>
        <dbReference type="Proteomes" id="UP001367508"/>
    </source>
</evidence>
<organism evidence="2 3">
    <name type="scientific">Canavalia gladiata</name>
    <name type="common">Sword bean</name>
    <name type="synonym">Dolichos gladiatus</name>
    <dbReference type="NCBI Taxonomy" id="3824"/>
    <lineage>
        <taxon>Eukaryota</taxon>
        <taxon>Viridiplantae</taxon>
        <taxon>Streptophyta</taxon>
        <taxon>Embryophyta</taxon>
        <taxon>Tracheophyta</taxon>
        <taxon>Spermatophyta</taxon>
        <taxon>Magnoliopsida</taxon>
        <taxon>eudicotyledons</taxon>
        <taxon>Gunneridae</taxon>
        <taxon>Pentapetalae</taxon>
        <taxon>rosids</taxon>
        <taxon>fabids</taxon>
        <taxon>Fabales</taxon>
        <taxon>Fabaceae</taxon>
        <taxon>Papilionoideae</taxon>
        <taxon>50 kb inversion clade</taxon>
        <taxon>NPAAA clade</taxon>
        <taxon>indigoferoid/millettioid clade</taxon>
        <taxon>Phaseoleae</taxon>
        <taxon>Canavalia</taxon>
    </lineage>
</organism>
<name>A0AAN9MGJ4_CANGL</name>
<accession>A0AAN9MGJ4</accession>
<reference evidence="2 3" key="1">
    <citation type="submission" date="2024-01" db="EMBL/GenBank/DDBJ databases">
        <title>The genomes of 5 underutilized Papilionoideae crops provide insights into root nodulation and disease resistanc.</title>
        <authorList>
            <person name="Jiang F."/>
        </authorList>
    </citation>
    <scope>NUCLEOTIDE SEQUENCE [LARGE SCALE GENOMIC DNA]</scope>
    <source>
        <strain evidence="2">LVBAO_FW01</strain>
        <tissue evidence="2">Leaves</tissue>
    </source>
</reference>
<proteinExistence type="predicted"/>
<evidence type="ECO:0000313" key="2">
    <source>
        <dbReference type="EMBL" id="KAK7351583.1"/>
    </source>
</evidence>
<protein>
    <submittedName>
        <fullName evidence="2">Uncharacterized protein</fullName>
    </submittedName>
</protein>
<comment type="caution">
    <text evidence="2">The sequence shown here is derived from an EMBL/GenBank/DDBJ whole genome shotgun (WGS) entry which is preliminary data.</text>
</comment>
<feature type="compositionally biased region" description="Basic and acidic residues" evidence="1">
    <location>
        <begin position="57"/>
        <end position="68"/>
    </location>
</feature>
<dbReference type="Proteomes" id="UP001367508">
    <property type="component" value="Unassembled WGS sequence"/>
</dbReference>
<gene>
    <name evidence="2" type="ORF">VNO77_11145</name>
</gene>
<feature type="region of interest" description="Disordered" evidence="1">
    <location>
        <begin position="45"/>
        <end position="72"/>
    </location>
</feature>
<evidence type="ECO:0000256" key="1">
    <source>
        <dbReference type="SAM" id="MobiDB-lite"/>
    </source>
</evidence>
<dbReference type="EMBL" id="JAYMYQ010000002">
    <property type="protein sequence ID" value="KAK7351583.1"/>
    <property type="molecule type" value="Genomic_DNA"/>
</dbReference>
<sequence length="108" mass="12689">MSVSFEVHFCENATVLCLNLETINRWRWERRLGIRMRENEVREKVKRTKGYGSGNVKGERNDENRALDLPHGNQIPMMSTLAVFDAMRGTNHELREIMEDANVKRKQK</sequence>
<dbReference type="AlphaFoldDB" id="A0AAN9MGJ4"/>